<keyword evidence="10" id="KW-1185">Reference proteome</keyword>
<dbReference type="Pfam" id="PF01694">
    <property type="entry name" value="Rhomboid"/>
    <property type="match status" value="1"/>
</dbReference>
<keyword evidence="9" id="KW-0645">Protease</keyword>
<feature type="domain" description="DUF6576" evidence="8">
    <location>
        <begin position="261"/>
        <end position="296"/>
    </location>
</feature>
<proteinExistence type="predicted"/>
<evidence type="ECO:0000256" key="1">
    <source>
        <dbReference type="ARBA" id="ARBA00004141"/>
    </source>
</evidence>
<dbReference type="SUPFAM" id="SSF144091">
    <property type="entry name" value="Rhomboid-like"/>
    <property type="match status" value="1"/>
</dbReference>
<dbReference type="Proteomes" id="UP001239462">
    <property type="component" value="Unassembled WGS sequence"/>
</dbReference>
<evidence type="ECO:0000256" key="6">
    <source>
        <dbReference type="SAM" id="Phobius"/>
    </source>
</evidence>
<dbReference type="InterPro" id="IPR046483">
    <property type="entry name" value="DUF6576"/>
</dbReference>
<feature type="transmembrane region" description="Helical" evidence="6">
    <location>
        <begin position="28"/>
        <end position="46"/>
    </location>
</feature>
<sequence length="304" mass="35182">MGLYERDYGRDDEMSPWERHQRSQQPKSMAIIVLAVTCGAWVLDILTTKNVDGTRVSVMAEWFACYGTSLIQPWYWYQFLSYGFVHDIERPFHILFNMFNLFFFGRAIEMRLGRWEFLRFYLVSVVFAGALGALTYWVAGDPSGRFIGASGAVSALLILFVCFDPHADLNWFGIVQIKAMWIVVAFLVWNVYGSLQMLSGPNRMGGGTAFTVHLAGAAFAYLYHAKRWNLAWLDPSRFQQSFGTSVRRSRLKIHDPDSKLRKEEEEVDKILAKIHASGEESLTRAERRILERHSRRQREMRNQK</sequence>
<comment type="caution">
    <text evidence="9">The sequence shown here is derived from an EMBL/GenBank/DDBJ whole genome shotgun (WGS) entry which is preliminary data.</text>
</comment>
<dbReference type="InterPro" id="IPR022764">
    <property type="entry name" value="Peptidase_S54_rhomboid_dom"/>
</dbReference>
<reference evidence="9 10" key="1">
    <citation type="submission" date="2023-06" db="EMBL/GenBank/DDBJ databases">
        <title>Roseiconus lacunae JC819 isolated from Gulf of Mannar region, Tamil Nadu.</title>
        <authorList>
            <person name="Pk S."/>
            <person name="Ch S."/>
            <person name="Ch V.R."/>
        </authorList>
    </citation>
    <scope>NUCLEOTIDE SEQUENCE [LARGE SCALE GENOMIC DNA]</scope>
    <source>
        <strain evidence="9 10">JC819</strain>
    </source>
</reference>
<feature type="transmembrane region" description="Helical" evidence="6">
    <location>
        <begin position="120"/>
        <end position="139"/>
    </location>
</feature>
<dbReference type="EMBL" id="JASZZN010000001">
    <property type="protein sequence ID" value="MDM4014160.1"/>
    <property type="molecule type" value="Genomic_DNA"/>
</dbReference>
<keyword evidence="2 6" id="KW-0812">Transmembrane</keyword>
<name>A0ABT7PCE3_9BACT</name>
<dbReference type="PANTHER" id="PTHR43066:SF11">
    <property type="entry name" value="PEPTIDASE S54 RHOMBOID DOMAIN-CONTAINING PROTEIN"/>
    <property type="match status" value="1"/>
</dbReference>
<comment type="subcellular location">
    <subcellularLocation>
        <location evidence="1">Membrane</location>
        <topology evidence="1">Multi-pass membrane protein</topology>
    </subcellularLocation>
</comment>
<feature type="transmembrane region" description="Helical" evidence="6">
    <location>
        <begin position="170"/>
        <end position="192"/>
    </location>
</feature>
<feature type="transmembrane region" description="Helical" evidence="6">
    <location>
        <begin position="204"/>
        <end position="223"/>
    </location>
</feature>
<dbReference type="Gene3D" id="1.20.1540.10">
    <property type="entry name" value="Rhomboid-like"/>
    <property type="match status" value="1"/>
</dbReference>
<protein>
    <submittedName>
        <fullName evidence="9">Rhomboid family intramembrane serine protease</fullName>
        <ecNumber evidence="9">3.4.21.105</ecNumber>
    </submittedName>
</protein>
<dbReference type="RefSeq" id="WP_149494988.1">
    <property type="nucleotide sequence ID" value="NZ_CP141221.1"/>
</dbReference>
<dbReference type="Pfam" id="PF20216">
    <property type="entry name" value="DUF6576"/>
    <property type="match status" value="1"/>
</dbReference>
<evidence type="ECO:0000259" key="8">
    <source>
        <dbReference type="Pfam" id="PF20216"/>
    </source>
</evidence>
<keyword evidence="4 6" id="KW-0472">Membrane</keyword>
<dbReference type="GO" id="GO:0008233">
    <property type="term" value="F:peptidase activity"/>
    <property type="evidence" value="ECO:0007669"/>
    <property type="project" value="UniProtKB-KW"/>
</dbReference>
<gene>
    <name evidence="9" type="ORF">QTN89_01875</name>
</gene>
<evidence type="ECO:0000313" key="10">
    <source>
        <dbReference type="Proteomes" id="UP001239462"/>
    </source>
</evidence>
<dbReference type="GO" id="GO:0006508">
    <property type="term" value="P:proteolysis"/>
    <property type="evidence" value="ECO:0007669"/>
    <property type="project" value="UniProtKB-KW"/>
</dbReference>
<dbReference type="EC" id="3.4.21.105" evidence="9"/>
<evidence type="ECO:0000256" key="3">
    <source>
        <dbReference type="ARBA" id="ARBA00022989"/>
    </source>
</evidence>
<feature type="transmembrane region" description="Helical" evidence="6">
    <location>
        <begin position="145"/>
        <end position="163"/>
    </location>
</feature>
<accession>A0ABT7PCE3</accession>
<feature type="compositionally biased region" description="Basic and acidic residues" evidence="5">
    <location>
        <begin position="1"/>
        <end position="21"/>
    </location>
</feature>
<dbReference type="InterPro" id="IPR035952">
    <property type="entry name" value="Rhomboid-like_sf"/>
</dbReference>
<keyword evidence="9" id="KW-0378">Hydrolase</keyword>
<feature type="transmembrane region" description="Helical" evidence="6">
    <location>
        <begin position="58"/>
        <end position="77"/>
    </location>
</feature>
<evidence type="ECO:0000256" key="5">
    <source>
        <dbReference type="SAM" id="MobiDB-lite"/>
    </source>
</evidence>
<evidence type="ECO:0000259" key="7">
    <source>
        <dbReference type="Pfam" id="PF01694"/>
    </source>
</evidence>
<keyword evidence="3 6" id="KW-1133">Transmembrane helix</keyword>
<feature type="region of interest" description="Disordered" evidence="5">
    <location>
        <begin position="1"/>
        <end position="22"/>
    </location>
</feature>
<evidence type="ECO:0000256" key="2">
    <source>
        <dbReference type="ARBA" id="ARBA00022692"/>
    </source>
</evidence>
<evidence type="ECO:0000313" key="9">
    <source>
        <dbReference type="EMBL" id="MDM4014160.1"/>
    </source>
</evidence>
<dbReference type="SMART" id="SM01160">
    <property type="entry name" value="DUF1751"/>
    <property type="match status" value="1"/>
</dbReference>
<feature type="domain" description="Peptidase S54 rhomboid" evidence="7">
    <location>
        <begin position="74"/>
        <end position="225"/>
    </location>
</feature>
<evidence type="ECO:0000256" key="4">
    <source>
        <dbReference type="ARBA" id="ARBA00023136"/>
    </source>
</evidence>
<organism evidence="9 10">
    <name type="scientific">Roseiconus lacunae</name>
    <dbReference type="NCBI Taxonomy" id="2605694"/>
    <lineage>
        <taxon>Bacteria</taxon>
        <taxon>Pseudomonadati</taxon>
        <taxon>Planctomycetota</taxon>
        <taxon>Planctomycetia</taxon>
        <taxon>Pirellulales</taxon>
        <taxon>Pirellulaceae</taxon>
        <taxon>Roseiconus</taxon>
    </lineage>
</organism>
<dbReference type="PANTHER" id="PTHR43066">
    <property type="entry name" value="RHOMBOID-RELATED PROTEIN"/>
    <property type="match status" value="1"/>
</dbReference>